<feature type="domain" description="NPH3" evidence="4">
    <location>
        <begin position="1"/>
        <end position="54"/>
    </location>
</feature>
<dbReference type="InterPro" id="IPR027356">
    <property type="entry name" value="NPH3_dom"/>
</dbReference>
<keyword evidence="6" id="KW-1185">Reference proteome</keyword>
<name>A0A6G1CE64_9ORYZ</name>
<dbReference type="Proteomes" id="UP000479710">
    <property type="component" value="Unassembled WGS sequence"/>
</dbReference>
<gene>
    <name evidence="5" type="ORF">E2562_007191</name>
</gene>
<comment type="caution">
    <text evidence="5">The sequence shown here is derived from an EMBL/GenBank/DDBJ whole genome shotgun (WGS) entry which is preliminary data.</text>
</comment>
<protein>
    <recommendedName>
        <fullName evidence="4">NPH3 domain-containing protein</fullName>
    </recommendedName>
</protein>
<proteinExistence type="inferred from homology"/>
<evidence type="ECO:0000313" key="6">
    <source>
        <dbReference type="Proteomes" id="UP000479710"/>
    </source>
</evidence>
<dbReference type="EMBL" id="SPHZ02000009">
    <property type="protein sequence ID" value="KAF0898341.1"/>
    <property type="molecule type" value="Genomic_DNA"/>
</dbReference>
<evidence type="ECO:0000256" key="3">
    <source>
        <dbReference type="SAM" id="MobiDB-lite"/>
    </source>
</evidence>
<sequence>MQKVHTRLTDEEKMRICKGINYEKLSPECCKHLARNAGFPTRAALQALASQHTVLKSLLRGGGPDQQQLKPVSSSPPPATAKQRSC</sequence>
<evidence type="ECO:0000259" key="4">
    <source>
        <dbReference type="PROSITE" id="PS51649"/>
    </source>
</evidence>
<reference evidence="5 6" key="1">
    <citation type="submission" date="2019-11" db="EMBL/GenBank/DDBJ databases">
        <title>Whole genome sequence of Oryza granulata.</title>
        <authorList>
            <person name="Li W."/>
        </authorList>
    </citation>
    <scope>NUCLEOTIDE SEQUENCE [LARGE SCALE GENOMIC DNA]</scope>
    <source>
        <strain evidence="6">cv. Menghai</strain>
        <tissue evidence="5">Leaf</tissue>
    </source>
</reference>
<evidence type="ECO:0000313" key="5">
    <source>
        <dbReference type="EMBL" id="KAF0898341.1"/>
    </source>
</evidence>
<keyword evidence="1" id="KW-0833">Ubl conjugation pathway</keyword>
<dbReference type="InterPro" id="IPR043454">
    <property type="entry name" value="NPH3/RPT2-like"/>
</dbReference>
<dbReference type="PROSITE" id="PS51649">
    <property type="entry name" value="NPH3"/>
    <property type="match status" value="1"/>
</dbReference>
<comment type="similarity">
    <text evidence="2">Belongs to the NPH3 family.</text>
</comment>
<dbReference type="GO" id="GO:0016567">
    <property type="term" value="P:protein ubiquitination"/>
    <property type="evidence" value="ECO:0007669"/>
    <property type="project" value="UniProtKB-UniPathway"/>
</dbReference>
<dbReference type="UniPathway" id="UPA00143"/>
<accession>A0A6G1CE64</accession>
<evidence type="ECO:0000256" key="2">
    <source>
        <dbReference type="PROSITE-ProRule" id="PRU00982"/>
    </source>
</evidence>
<dbReference type="AlphaFoldDB" id="A0A6G1CE64"/>
<evidence type="ECO:0000256" key="1">
    <source>
        <dbReference type="ARBA" id="ARBA00022786"/>
    </source>
</evidence>
<dbReference type="PANTHER" id="PTHR32370">
    <property type="entry name" value="OS12G0117600 PROTEIN"/>
    <property type="match status" value="1"/>
</dbReference>
<dbReference type="OrthoDB" id="624345at2759"/>
<feature type="region of interest" description="Disordered" evidence="3">
    <location>
        <begin position="59"/>
        <end position="86"/>
    </location>
</feature>
<organism evidence="5 6">
    <name type="scientific">Oryza meyeriana var. granulata</name>
    <dbReference type="NCBI Taxonomy" id="110450"/>
    <lineage>
        <taxon>Eukaryota</taxon>
        <taxon>Viridiplantae</taxon>
        <taxon>Streptophyta</taxon>
        <taxon>Embryophyta</taxon>
        <taxon>Tracheophyta</taxon>
        <taxon>Spermatophyta</taxon>
        <taxon>Magnoliopsida</taxon>
        <taxon>Liliopsida</taxon>
        <taxon>Poales</taxon>
        <taxon>Poaceae</taxon>
        <taxon>BOP clade</taxon>
        <taxon>Oryzoideae</taxon>
        <taxon>Oryzeae</taxon>
        <taxon>Oryzinae</taxon>
        <taxon>Oryza</taxon>
        <taxon>Oryza meyeriana</taxon>
    </lineage>
</organism>